<sequence length="389" mass="42392">MWAGSLFLGESVSKISDYLNIGVRDLLLEGKKLKRKMTMDGAIILMLCSLLLMWVGESAQQVIDSSLQPPPGNSLVLKSRTQNGKQMYKCSSKDWVAVGASADLVMASNPSIRVGSYNSQTFNRQGRSLSVATWMLDNSAGDEAESGHKFSSVSGKELLSIPSSGSYNISQALLQATSHQFDGSASLISYVQRLIPQGGAPPLQNICQLDATVVEVPFEVEFWFWQQNLWPPAVPASLSVSTEHAIQGFFGEGVIVYRYNGITWEQIQAEATLYNVPGGVLAGKVFVQAPALHGKSAGGSYRWQLNDPNGFQLVGKPQPPPVTVNKHCLPWSLVTISSHSNNSSGVWTYTHVKIVSTRGGLPATNVLFRPIQGMIIRSSFSALFWFYTK</sequence>
<evidence type="ECO:0000313" key="2">
    <source>
        <dbReference type="Proteomes" id="UP001162992"/>
    </source>
</evidence>
<comment type="caution">
    <text evidence="1">The sequence shown here is derived from an EMBL/GenBank/DDBJ whole genome shotgun (WGS) entry which is preliminary data.</text>
</comment>
<name>A0ACC2AL64_DIPCM</name>
<gene>
    <name evidence="1" type="ORF">O6H91_21G062100</name>
</gene>
<proteinExistence type="predicted"/>
<keyword evidence="2" id="KW-1185">Reference proteome</keyword>
<organism evidence="1 2">
    <name type="scientific">Diphasiastrum complanatum</name>
    <name type="common">Issler's clubmoss</name>
    <name type="synonym">Lycopodium complanatum</name>
    <dbReference type="NCBI Taxonomy" id="34168"/>
    <lineage>
        <taxon>Eukaryota</taxon>
        <taxon>Viridiplantae</taxon>
        <taxon>Streptophyta</taxon>
        <taxon>Embryophyta</taxon>
        <taxon>Tracheophyta</taxon>
        <taxon>Lycopodiopsida</taxon>
        <taxon>Lycopodiales</taxon>
        <taxon>Lycopodiaceae</taxon>
        <taxon>Lycopodioideae</taxon>
        <taxon>Diphasiastrum</taxon>
    </lineage>
</organism>
<protein>
    <submittedName>
        <fullName evidence="1">Uncharacterized protein</fullName>
    </submittedName>
</protein>
<reference evidence="2" key="1">
    <citation type="journal article" date="2024" name="Proc. Natl. Acad. Sci. U.S.A.">
        <title>Extraordinary preservation of gene collinearity over three hundred million years revealed in homosporous lycophytes.</title>
        <authorList>
            <person name="Li C."/>
            <person name="Wickell D."/>
            <person name="Kuo L.Y."/>
            <person name="Chen X."/>
            <person name="Nie B."/>
            <person name="Liao X."/>
            <person name="Peng D."/>
            <person name="Ji J."/>
            <person name="Jenkins J."/>
            <person name="Williams M."/>
            <person name="Shu S."/>
            <person name="Plott C."/>
            <person name="Barry K."/>
            <person name="Rajasekar S."/>
            <person name="Grimwood J."/>
            <person name="Han X."/>
            <person name="Sun S."/>
            <person name="Hou Z."/>
            <person name="He W."/>
            <person name="Dai G."/>
            <person name="Sun C."/>
            <person name="Schmutz J."/>
            <person name="Leebens-Mack J.H."/>
            <person name="Li F.W."/>
            <person name="Wang L."/>
        </authorList>
    </citation>
    <scope>NUCLEOTIDE SEQUENCE [LARGE SCALE GENOMIC DNA]</scope>
    <source>
        <strain evidence="2">cv. PW_Plant_1</strain>
    </source>
</reference>
<dbReference type="Proteomes" id="UP001162992">
    <property type="component" value="Chromosome 21"/>
</dbReference>
<dbReference type="EMBL" id="CM055112">
    <property type="protein sequence ID" value="KAJ7518276.1"/>
    <property type="molecule type" value="Genomic_DNA"/>
</dbReference>
<accession>A0ACC2AL64</accession>
<evidence type="ECO:0000313" key="1">
    <source>
        <dbReference type="EMBL" id="KAJ7518276.1"/>
    </source>
</evidence>